<dbReference type="AlphaFoldDB" id="A0A645GVI8"/>
<dbReference type="EMBL" id="VSSQ01082006">
    <property type="protein sequence ID" value="MPN30757.1"/>
    <property type="molecule type" value="Genomic_DNA"/>
</dbReference>
<evidence type="ECO:0000313" key="2">
    <source>
        <dbReference type="EMBL" id="MPN30757.1"/>
    </source>
</evidence>
<organism evidence="2">
    <name type="scientific">bioreactor metagenome</name>
    <dbReference type="NCBI Taxonomy" id="1076179"/>
    <lineage>
        <taxon>unclassified sequences</taxon>
        <taxon>metagenomes</taxon>
        <taxon>ecological metagenomes</taxon>
    </lineage>
</organism>
<gene>
    <name evidence="2" type="ORF">SDC9_178228</name>
</gene>
<accession>A0A645GVI8</accession>
<feature type="domain" description="Putative zinc ribbon" evidence="1">
    <location>
        <begin position="5"/>
        <end position="86"/>
    </location>
</feature>
<dbReference type="Pfam" id="PF12674">
    <property type="entry name" value="Zn_ribbon_2"/>
    <property type="match status" value="1"/>
</dbReference>
<proteinExistence type="predicted"/>
<sequence>MEQRYCQSCGMPMGDTDKWYGTEKDGGKSTDYCSYCYEGGKFTFNGSMEEMIDVCVAPMVEENPGMTGQQAREGMRAFFPQLKRWQPA</sequence>
<name>A0A645GVI8_9ZZZZ</name>
<reference evidence="2" key="1">
    <citation type="submission" date="2019-08" db="EMBL/GenBank/DDBJ databases">
        <authorList>
            <person name="Kucharzyk K."/>
            <person name="Murdoch R.W."/>
            <person name="Higgins S."/>
            <person name="Loffler F."/>
        </authorList>
    </citation>
    <scope>NUCLEOTIDE SEQUENCE</scope>
</reference>
<dbReference type="InterPro" id="IPR025868">
    <property type="entry name" value="Zn_ribbon_dom_put"/>
</dbReference>
<evidence type="ECO:0000259" key="1">
    <source>
        <dbReference type="Pfam" id="PF12674"/>
    </source>
</evidence>
<comment type="caution">
    <text evidence="2">The sequence shown here is derived from an EMBL/GenBank/DDBJ whole genome shotgun (WGS) entry which is preliminary data.</text>
</comment>
<protein>
    <recommendedName>
        <fullName evidence="1">Putative zinc ribbon domain-containing protein</fullName>
    </recommendedName>
</protein>